<keyword evidence="3" id="KW-1185">Reference proteome</keyword>
<feature type="transmembrane region" description="Helical" evidence="1">
    <location>
        <begin position="265"/>
        <end position="283"/>
    </location>
</feature>
<dbReference type="AlphaFoldDB" id="E5XTE5"/>
<dbReference type="Proteomes" id="UP000004816">
    <property type="component" value="Unassembled WGS sequence"/>
</dbReference>
<name>E5XTE5_SEGRC</name>
<feature type="transmembrane region" description="Helical" evidence="1">
    <location>
        <begin position="88"/>
        <end position="111"/>
    </location>
</feature>
<accession>E5XTE5</accession>
<reference evidence="2 3" key="1">
    <citation type="journal article" date="2011" name="Stand. Genomic Sci.">
        <title>High quality draft genome sequence of Segniliparus rugosus CDC 945(T)= (ATCC BAA-974(T)).</title>
        <authorList>
            <person name="Earl A.M."/>
            <person name="Desjardins C.A."/>
            <person name="Fitzgerald M.G."/>
            <person name="Arachchi H.M."/>
            <person name="Zeng Q."/>
            <person name="Mehta T."/>
            <person name="Griggs A."/>
            <person name="Birren B.W."/>
            <person name="Toney N.C."/>
            <person name="Carr J."/>
            <person name="Posey J."/>
            <person name="Butler W.R."/>
        </authorList>
    </citation>
    <scope>NUCLEOTIDE SEQUENCE [LARGE SCALE GENOMIC DNA]</scope>
    <source>
        <strain evidence="3">ATCC BAA-974 / DSM 45345 / CCUG 50838 / CIP 108380 / JCM 13579 / CDC 945</strain>
    </source>
</reference>
<feature type="transmembrane region" description="Helical" evidence="1">
    <location>
        <begin position="199"/>
        <end position="219"/>
    </location>
</feature>
<dbReference type="RefSeq" id="WP_021030439.1">
    <property type="nucleotide sequence ID" value="NZ_KI391953.1"/>
</dbReference>
<gene>
    <name evidence="2" type="ORF">HMPREF9336_02767</name>
</gene>
<dbReference type="EMBL" id="ACZI02000002">
    <property type="protein sequence ID" value="EFV12376.2"/>
    <property type="molecule type" value="Genomic_DNA"/>
</dbReference>
<proteinExistence type="predicted"/>
<feature type="transmembrane region" description="Helical" evidence="1">
    <location>
        <begin position="56"/>
        <end position="76"/>
    </location>
</feature>
<feature type="transmembrane region" description="Helical" evidence="1">
    <location>
        <begin position="295"/>
        <end position="314"/>
    </location>
</feature>
<keyword evidence="1" id="KW-0472">Membrane</keyword>
<organism evidence="2 3">
    <name type="scientific">Segniliparus rugosus (strain ATCC BAA-974 / DSM 45345 / CCUG 50838 / CIP 108380 / JCM 13579 / CDC 945)</name>
    <dbReference type="NCBI Taxonomy" id="679197"/>
    <lineage>
        <taxon>Bacteria</taxon>
        <taxon>Bacillati</taxon>
        <taxon>Actinomycetota</taxon>
        <taxon>Actinomycetes</taxon>
        <taxon>Mycobacteriales</taxon>
        <taxon>Segniliparaceae</taxon>
        <taxon>Segniliparus</taxon>
    </lineage>
</organism>
<feature type="transmembrane region" description="Helical" evidence="1">
    <location>
        <begin position="131"/>
        <end position="154"/>
    </location>
</feature>
<dbReference type="OrthoDB" id="10016786at2"/>
<comment type="caution">
    <text evidence="2">The sequence shown here is derived from an EMBL/GenBank/DDBJ whole genome shotgun (WGS) entry which is preliminary data.</text>
</comment>
<evidence type="ECO:0000256" key="1">
    <source>
        <dbReference type="SAM" id="Phobius"/>
    </source>
</evidence>
<dbReference type="STRING" id="679197.HMPREF9336_02767"/>
<keyword evidence="1" id="KW-1133">Transmembrane helix</keyword>
<sequence length="335" mass="34086">MSALLIAHRAAGCLSLAAGALSVLGGVGPLLKVRSASALGEILDSGPVHSPAVLSAHWAALAGAFLLVAGIGLLVPGRAQRIRPAASVLWAAPVPAALSALRTASSAVEAAQSPDPLMRLAAPTLAFDWGAWLLVASVVFAGASGFACLVAGVLDREAWEHARELAEAARAEKGKRRKARREAAVEADPRERPPDRRAVALYAAAGAFGALGALLPLYVGPGFRSTWLPDVPFASQAFGQFLLALVVAASAVVGVRSRRSRQPALCAGCALSLVAYVAGYPFLSGNVPGSTPGPGFWAGLVGAALFAAAAGVAADPTSRLSRQSLGSLRRDQTKT</sequence>
<evidence type="ECO:0000313" key="3">
    <source>
        <dbReference type="Proteomes" id="UP000004816"/>
    </source>
</evidence>
<dbReference type="HOGENOM" id="CLU_860230_0_0_11"/>
<evidence type="ECO:0000313" key="2">
    <source>
        <dbReference type="EMBL" id="EFV12376.2"/>
    </source>
</evidence>
<protein>
    <submittedName>
        <fullName evidence="2">Uncharacterized protein</fullName>
    </submittedName>
</protein>
<keyword evidence="1" id="KW-0812">Transmembrane</keyword>
<feature type="transmembrane region" description="Helical" evidence="1">
    <location>
        <begin position="231"/>
        <end position="253"/>
    </location>
</feature>